<keyword evidence="2 3" id="KW-0040">ANK repeat</keyword>
<dbReference type="SUPFAM" id="SSF48403">
    <property type="entry name" value="Ankyrin repeat"/>
    <property type="match status" value="1"/>
</dbReference>
<dbReference type="InterPro" id="IPR002110">
    <property type="entry name" value="Ankyrin_rpt"/>
</dbReference>
<name>A0A1J4KRA5_9EUKA</name>
<evidence type="ECO:0000313" key="5">
    <source>
        <dbReference type="Proteomes" id="UP000179807"/>
    </source>
</evidence>
<dbReference type="PANTHER" id="PTHR24198">
    <property type="entry name" value="ANKYRIN REPEAT AND PROTEIN KINASE DOMAIN-CONTAINING PROTEIN"/>
    <property type="match status" value="1"/>
</dbReference>
<comment type="caution">
    <text evidence="4">The sequence shown here is derived from an EMBL/GenBank/DDBJ whole genome shotgun (WGS) entry which is preliminary data.</text>
</comment>
<dbReference type="Pfam" id="PF12796">
    <property type="entry name" value="Ank_2"/>
    <property type="match status" value="2"/>
</dbReference>
<evidence type="ECO:0000256" key="3">
    <source>
        <dbReference type="PROSITE-ProRule" id="PRU00023"/>
    </source>
</evidence>
<feature type="repeat" description="ANK" evidence="3">
    <location>
        <begin position="277"/>
        <end position="310"/>
    </location>
</feature>
<dbReference type="SMART" id="SM00248">
    <property type="entry name" value="ANK"/>
    <property type="match status" value="6"/>
</dbReference>
<dbReference type="Proteomes" id="UP000179807">
    <property type="component" value="Unassembled WGS sequence"/>
</dbReference>
<dbReference type="VEuPathDB" id="TrichDB:TRFO_17933"/>
<evidence type="ECO:0000256" key="1">
    <source>
        <dbReference type="ARBA" id="ARBA00022737"/>
    </source>
</evidence>
<protein>
    <submittedName>
        <fullName evidence="4">Uncharacterized protein</fullName>
    </submittedName>
</protein>
<keyword evidence="1" id="KW-0677">Repeat</keyword>
<sequence>MTVKNEDILNHVFQDDVQFLIMNYQSNTLKLDIEISGSTKNMPKYLHQGAPLVNVAAFCGALKCTHFLLSSGAKIPTNSSKPLLSECGAASGLFPMIQLLQSFNIDMTPGLFTAIELWKNDLFMWMETNINNNLFATSRFNKRTYIHYAVLSGNMQAFSYFVNTHKMDPNCIDSEGKTPFFIAVEMKKVDIVQSLFPYPTINVNKQDNSLNTPLHAAIKNNDIQMVKLLISNQNINLDSFNNNHQTPLLLALESKKMELAQEILNTKRIYPNYPNKTGQVALHIAAKNNYCDLIPLLLSYQNIDINRRDSSGV</sequence>
<dbReference type="OrthoDB" id="6074395at2759"/>
<feature type="repeat" description="ANK" evidence="3">
    <location>
        <begin position="209"/>
        <end position="232"/>
    </location>
</feature>
<keyword evidence="5" id="KW-1185">Reference proteome</keyword>
<proteinExistence type="predicted"/>
<evidence type="ECO:0000256" key="2">
    <source>
        <dbReference type="ARBA" id="ARBA00023043"/>
    </source>
</evidence>
<dbReference type="Gene3D" id="1.25.40.20">
    <property type="entry name" value="Ankyrin repeat-containing domain"/>
    <property type="match status" value="2"/>
</dbReference>
<dbReference type="EMBL" id="MLAK01000566">
    <property type="protein sequence ID" value="OHT12340.1"/>
    <property type="molecule type" value="Genomic_DNA"/>
</dbReference>
<organism evidence="4 5">
    <name type="scientific">Tritrichomonas foetus</name>
    <dbReference type="NCBI Taxonomy" id="1144522"/>
    <lineage>
        <taxon>Eukaryota</taxon>
        <taxon>Metamonada</taxon>
        <taxon>Parabasalia</taxon>
        <taxon>Tritrichomonadida</taxon>
        <taxon>Tritrichomonadidae</taxon>
        <taxon>Tritrichomonas</taxon>
    </lineage>
</organism>
<dbReference type="PANTHER" id="PTHR24198:SF165">
    <property type="entry name" value="ANKYRIN REPEAT-CONTAINING PROTEIN-RELATED"/>
    <property type="match status" value="1"/>
</dbReference>
<dbReference type="RefSeq" id="XP_068365476.1">
    <property type="nucleotide sequence ID" value="XM_068499880.1"/>
</dbReference>
<dbReference type="PROSITE" id="PS50297">
    <property type="entry name" value="ANK_REP_REGION"/>
    <property type="match status" value="1"/>
</dbReference>
<dbReference type="InterPro" id="IPR036770">
    <property type="entry name" value="Ankyrin_rpt-contain_sf"/>
</dbReference>
<evidence type="ECO:0000313" key="4">
    <source>
        <dbReference type="EMBL" id="OHT12340.1"/>
    </source>
</evidence>
<accession>A0A1J4KRA5</accession>
<dbReference type="GeneID" id="94834584"/>
<gene>
    <name evidence="4" type="ORF">TRFO_17933</name>
</gene>
<dbReference type="AlphaFoldDB" id="A0A1J4KRA5"/>
<dbReference type="PROSITE" id="PS50088">
    <property type="entry name" value="ANK_REPEAT"/>
    <property type="match status" value="2"/>
</dbReference>
<reference evidence="4" key="1">
    <citation type="submission" date="2016-10" db="EMBL/GenBank/DDBJ databases">
        <authorList>
            <person name="Benchimol M."/>
            <person name="Almeida L.G."/>
            <person name="Vasconcelos A.T."/>
            <person name="Perreira-Neves A."/>
            <person name="Rosa I.A."/>
            <person name="Tasca T."/>
            <person name="Bogo M.R."/>
            <person name="de Souza W."/>
        </authorList>
    </citation>
    <scope>NUCLEOTIDE SEQUENCE [LARGE SCALE GENOMIC DNA]</scope>
    <source>
        <strain evidence="4">K</strain>
    </source>
</reference>